<dbReference type="PROSITE" id="PS50043">
    <property type="entry name" value="HTH_LUXR_2"/>
    <property type="match status" value="1"/>
</dbReference>
<dbReference type="InterPro" id="IPR000792">
    <property type="entry name" value="Tscrpt_reg_LuxR_C"/>
</dbReference>
<dbReference type="PANTHER" id="PTHR44688:SF16">
    <property type="entry name" value="DNA-BINDING TRANSCRIPTIONAL ACTIVATOR DEVR_DOSR"/>
    <property type="match status" value="1"/>
</dbReference>
<dbReference type="Pfam" id="PF00196">
    <property type="entry name" value="GerE"/>
    <property type="match status" value="1"/>
</dbReference>
<dbReference type="InterPro" id="IPR016032">
    <property type="entry name" value="Sig_transdc_resp-reg_C-effctor"/>
</dbReference>
<dbReference type="PRINTS" id="PR00038">
    <property type="entry name" value="HTHLUXR"/>
</dbReference>
<comment type="caution">
    <text evidence="5">The sequence shown here is derived from an EMBL/GenBank/DDBJ whole genome shotgun (WGS) entry which is preliminary data.</text>
</comment>
<dbReference type="InterPro" id="IPR036388">
    <property type="entry name" value="WH-like_DNA-bd_sf"/>
</dbReference>
<dbReference type="SMART" id="SM00421">
    <property type="entry name" value="HTH_LUXR"/>
    <property type="match status" value="1"/>
</dbReference>
<evidence type="ECO:0000313" key="5">
    <source>
        <dbReference type="EMBL" id="RVQ67629.1"/>
    </source>
</evidence>
<accession>A0A437GY94</accession>
<dbReference type="Proteomes" id="UP000283003">
    <property type="component" value="Unassembled WGS sequence"/>
</dbReference>
<dbReference type="SUPFAM" id="SSF46894">
    <property type="entry name" value="C-terminal effector domain of the bipartite response regulators"/>
    <property type="match status" value="1"/>
</dbReference>
<dbReference type="GO" id="GO:0003677">
    <property type="term" value="F:DNA binding"/>
    <property type="evidence" value="ECO:0007669"/>
    <property type="project" value="UniProtKB-KW"/>
</dbReference>
<protein>
    <submittedName>
        <fullName evidence="5">LuxR family transcriptional regulator</fullName>
    </submittedName>
</protein>
<keyword evidence="2" id="KW-0238">DNA-binding</keyword>
<dbReference type="CDD" id="cd06170">
    <property type="entry name" value="LuxR_C_like"/>
    <property type="match status" value="1"/>
</dbReference>
<proteinExistence type="predicted"/>
<name>A0A437GY94_9SPHN</name>
<dbReference type="OrthoDB" id="7432949at2"/>
<feature type="domain" description="HTH luxR-type" evidence="4">
    <location>
        <begin position="215"/>
        <end position="280"/>
    </location>
</feature>
<reference evidence="5 6" key="1">
    <citation type="submission" date="2018-12" db="EMBL/GenBank/DDBJ databases">
        <title>Croceicoccus ponticola sp. nov., a lipolytic bacterium isolated from seawater.</title>
        <authorList>
            <person name="Yoon J.-H."/>
        </authorList>
    </citation>
    <scope>NUCLEOTIDE SEQUENCE [LARGE SCALE GENOMIC DNA]</scope>
    <source>
        <strain evidence="5 6">GM-16</strain>
    </source>
</reference>
<keyword evidence="1" id="KW-0805">Transcription regulation</keyword>
<sequence>MKCRSPSIQSCRQGIFKMPSGWRSNDLEDFMTGLFQVASGVDSGETKADRAIALFYNYLHRIGVEFANFGTFEIADGKGDMDAFGGANMPGCFIEEYFARGWNRSDFVLRAGELLTPKNPESTFRIGLPALTTLPDNYRDSNAMIMAAGDAGLQDGLAFIGKSPLNPNSGRERYFGIALGGDKNAAGVANERLGEIKVAFFAMLQVVKPRLEALADGYGHTLTAREKDVLAMVARGEMRDQIGFRFNLSVPTVDVHLRSIRQKLNAQNLPEAVAKGMRYGVI</sequence>
<evidence type="ECO:0000256" key="3">
    <source>
        <dbReference type="ARBA" id="ARBA00023163"/>
    </source>
</evidence>
<evidence type="ECO:0000256" key="2">
    <source>
        <dbReference type="ARBA" id="ARBA00023125"/>
    </source>
</evidence>
<dbReference type="GO" id="GO:0006355">
    <property type="term" value="P:regulation of DNA-templated transcription"/>
    <property type="evidence" value="ECO:0007669"/>
    <property type="project" value="InterPro"/>
</dbReference>
<keyword evidence="3" id="KW-0804">Transcription</keyword>
<organism evidence="5 6">
    <name type="scientific">Croceicoccus ponticola</name>
    <dbReference type="NCBI Taxonomy" id="2217664"/>
    <lineage>
        <taxon>Bacteria</taxon>
        <taxon>Pseudomonadati</taxon>
        <taxon>Pseudomonadota</taxon>
        <taxon>Alphaproteobacteria</taxon>
        <taxon>Sphingomonadales</taxon>
        <taxon>Erythrobacteraceae</taxon>
        <taxon>Croceicoccus</taxon>
    </lineage>
</organism>
<gene>
    <name evidence="5" type="ORF">EKN06_06700</name>
</gene>
<dbReference type="AlphaFoldDB" id="A0A437GY94"/>
<evidence type="ECO:0000313" key="6">
    <source>
        <dbReference type="Proteomes" id="UP000283003"/>
    </source>
</evidence>
<dbReference type="EMBL" id="RXOL01000002">
    <property type="protein sequence ID" value="RVQ67629.1"/>
    <property type="molecule type" value="Genomic_DNA"/>
</dbReference>
<evidence type="ECO:0000256" key="1">
    <source>
        <dbReference type="ARBA" id="ARBA00023015"/>
    </source>
</evidence>
<dbReference type="PANTHER" id="PTHR44688">
    <property type="entry name" value="DNA-BINDING TRANSCRIPTIONAL ACTIVATOR DEVR_DOSR"/>
    <property type="match status" value="1"/>
</dbReference>
<dbReference type="Gene3D" id="1.10.10.10">
    <property type="entry name" value="Winged helix-like DNA-binding domain superfamily/Winged helix DNA-binding domain"/>
    <property type="match status" value="1"/>
</dbReference>
<evidence type="ECO:0000259" key="4">
    <source>
        <dbReference type="PROSITE" id="PS50043"/>
    </source>
</evidence>
<keyword evidence="6" id="KW-1185">Reference proteome</keyword>